<proteinExistence type="inferred from homology"/>
<evidence type="ECO:0000256" key="4">
    <source>
        <dbReference type="ARBA" id="ARBA00022692"/>
    </source>
</evidence>
<dbReference type="AlphaFoldDB" id="A0AAV8ZUE9"/>
<comment type="similarity">
    <text evidence="2">Belongs to the SLC41A transporter family.</text>
</comment>
<dbReference type="Gene3D" id="1.10.357.20">
    <property type="entry name" value="SLC41 divalent cation transporters, integral membrane domain"/>
    <property type="match status" value="1"/>
</dbReference>
<evidence type="ECO:0000259" key="10">
    <source>
        <dbReference type="Pfam" id="PF01769"/>
    </source>
</evidence>
<feature type="transmembrane region" description="Helical" evidence="9">
    <location>
        <begin position="87"/>
        <end position="113"/>
    </location>
</feature>
<comment type="caution">
    <text evidence="11">The sequence shown here is derived from an EMBL/GenBank/DDBJ whole genome shotgun (WGS) entry which is preliminary data.</text>
</comment>
<evidence type="ECO:0000256" key="2">
    <source>
        <dbReference type="ARBA" id="ARBA00009749"/>
    </source>
</evidence>
<keyword evidence="6 9" id="KW-1133">Transmembrane helix</keyword>
<dbReference type="InterPro" id="IPR045349">
    <property type="entry name" value="SLC41A1-3"/>
</dbReference>
<keyword evidence="5" id="KW-0460">Magnesium</keyword>
<dbReference type="PANTHER" id="PTHR16228">
    <property type="entry name" value="DIVALENT CATION TRANSPORTER SOLUTE CARRIER FAMILY 41"/>
    <property type="match status" value="1"/>
</dbReference>
<evidence type="ECO:0000256" key="8">
    <source>
        <dbReference type="ARBA" id="ARBA00023136"/>
    </source>
</evidence>
<dbReference type="GO" id="GO:0005886">
    <property type="term" value="C:plasma membrane"/>
    <property type="evidence" value="ECO:0007669"/>
    <property type="project" value="TreeGrafter"/>
</dbReference>
<protein>
    <recommendedName>
        <fullName evidence="10">SLC41A/MgtE integral membrane domain-containing protein</fullName>
    </recommendedName>
</protein>
<organism evidence="11 12">
    <name type="scientific">Rhamnusium bicolor</name>
    <dbReference type="NCBI Taxonomy" id="1586634"/>
    <lineage>
        <taxon>Eukaryota</taxon>
        <taxon>Metazoa</taxon>
        <taxon>Ecdysozoa</taxon>
        <taxon>Arthropoda</taxon>
        <taxon>Hexapoda</taxon>
        <taxon>Insecta</taxon>
        <taxon>Pterygota</taxon>
        <taxon>Neoptera</taxon>
        <taxon>Endopterygota</taxon>
        <taxon>Coleoptera</taxon>
        <taxon>Polyphaga</taxon>
        <taxon>Cucujiformia</taxon>
        <taxon>Chrysomeloidea</taxon>
        <taxon>Cerambycidae</taxon>
        <taxon>Lepturinae</taxon>
        <taxon>Rhagiini</taxon>
        <taxon>Rhamnusium</taxon>
    </lineage>
</organism>
<dbReference type="SUPFAM" id="SSF161093">
    <property type="entry name" value="MgtE membrane domain-like"/>
    <property type="match status" value="1"/>
</dbReference>
<dbReference type="PANTHER" id="PTHR16228:SF26">
    <property type="entry name" value="SOLUTE CARRIER FAMILY 41 MEMBER 1-LIKE PROTEIN"/>
    <property type="match status" value="1"/>
</dbReference>
<name>A0AAV8ZUE9_9CUCU</name>
<feature type="domain" description="SLC41A/MgtE integral membrane" evidence="10">
    <location>
        <begin position="15"/>
        <end position="110"/>
    </location>
</feature>
<dbReference type="GO" id="GO:0008324">
    <property type="term" value="F:monoatomic cation transmembrane transporter activity"/>
    <property type="evidence" value="ECO:0007669"/>
    <property type="project" value="InterPro"/>
</dbReference>
<evidence type="ECO:0000256" key="7">
    <source>
        <dbReference type="ARBA" id="ARBA00023065"/>
    </source>
</evidence>
<keyword evidence="7" id="KW-0406">Ion transport</keyword>
<evidence type="ECO:0000256" key="5">
    <source>
        <dbReference type="ARBA" id="ARBA00022842"/>
    </source>
</evidence>
<feature type="transmembrane region" description="Helical" evidence="9">
    <location>
        <begin position="52"/>
        <end position="75"/>
    </location>
</feature>
<evidence type="ECO:0000256" key="1">
    <source>
        <dbReference type="ARBA" id="ARBA00004141"/>
    </source>
</evidence>
<dbReference type="Proteomes" id="UP001162156">
    <property type="component" value="Unassembled WGS sequence"/>
</dbReference>
<evidence type="ECO:0000313" key="11">
    <source>
        <dbReference type="EMBL" id="KAJ8971827.1"/>
    </source>
</evidence>
<comment type="subcellular location">
    <subcellularLocation>
        <location evidence="1">Membrane</location>
        <topology evidence="1">Multi-pass membrane protein</topology>
    </subcellularLocation>
</comment>
<evidence type="ECO:0000256" key="6">
    <source>
        <dbReference type="ARBA" id="ARBA00022989"/>
    </source>
</evidence>
<feature type="non-terminal residue" evidence="11">
    <location>
        <position position="1"/>
    </location>
</feature>
<dbReference type="InterPro" id="IPR036739">
    <property type="entry name" value="SLC41_membr_dom_sf"/>
</dbReference>
<evidence type="ECO:0000313" key="12">
    <source>
        <dbReference type="Proteomes" id="UP001162156"/>
    </source>
</evidence>
<evidence type="ECO:0000256" key="3">
    <source>
        <dbReference type="ARBA" id="ARBA00022448"/>
    </source>
</evidence>
<accession>A0AAV8ZUE9</accession>
<gene>
    <name evidence="11" type="ORF">NQ314_000523</name>
</gene>
<keyword evidence="3" id="KW-0813">Transport</keyword>
<keyword evidence="8 9" id="KW-0472">Membrane</keyword>
<dbReference type="EMBL" id="JANEYF010000154">
    <property type="protein sequence ID" value="KAJ8971827.1"/>
    <property type="molecule type" value="Genomic_DNA"/>
</dbReference>
<sequence>QYEVFKEVKALLVLVPALLGLKGNLDMCLASRLSTQANLGNMKSKKELFKMIIGNIVLVQIQAIVASCIVSVFAVAASSVTNGNFQWIHTLLLATSSILTATLSCFILGRFCVS</sequence>
<reference evidence="11" key="1">
    <citation type="journal article" date="2023" name="Insect Mol. Biol.">
        <title>Genome sequencing provides insights into the evolution of gene families encoding plant cell wall-degrading enzymes in longhorned beetles.</title>
        <authorList>
            <person name="Shin N.R."/>
            <person name="Okamura Y."/>
            <person name="Kirsch R."/>
            <person name="Pauchet Y."/>
        </authorList>
    </citation>
    <scope>NUCLEOTIDE SEQUENCE</scope>
    <source>
        <strain evidence="11">RBIC_L_NR</strain>
    </source>
</reference>
<dbReference type="Pfam" id="PF01769">
    <property type="entry name" value="MgtE"/>
    <property type="match status" value="1"/>
</dbReference>
<evidence type="ECO:0000256" key="9">
    <source>
        <dbReference type="SAM" id="Phobius"/>
    </source>
</evidence>
<dbReference type="InterPro" id="IPR006667">
    <property type="entry name" value="SLC41_membr_dom"/>
</dbReference>
<keyword evidence="12" id="KW-1185">Reference proteome</keyword>
<keyword evidence="4 9" id="KW-0812">Transmembrane</keyword>